<dbReference type="InterPro" id="IPR026350">
    <property type="entry name" value="GxxExxY"/>
</dbReference>
<protein>
    <submittedName>
        <fullName evidence="1">GxxExxY protein</fullName>
    </submittedName>
</protein>
<dbReference type="RefSeq" id="WP_175187859.1">
    <property type="nucleotide sequence ID" value="NZ_JADGIH010000027.1"/>
</dbReference>
<evidence type="ECO:0000313" key="1">
    <source>
        <dbReference type="EMBL" id="MBF0637430.1"/>
    </source>
</evidence>
<keyword evidence="2" id="KW-1185">Reference proteome</keyword>
<name>A0ABR9XTX7_9CHLB</name>
<dbReference type="Pfam" id="PF13366">
    <property type="entry name" value="PDDEXK_3"/>
    <property type="match status" value="1"/>
</dbReference>
<reference evidence="1 2" key="1">
    <citation type="journal article" date="2020" name="Microorganisms">
        <title>Simultaneous Genome Sequencing of Prosthecochloris ethylica and Desulfuromonas acetoxidans within a Syntrophic Mixture Reveals Unique Pili and Protein Interactions.</title>
        <authorList>
            <person name="Kyndt J.A."/>
            <person name="Van Beeumen J.J."/>
            <person name="Meyer T.E."/>
        </authorList>
    </citation>
    <scope>NUCLEOTIDE SEQUENCE [LARGE SCALE GENOMIC DNA]</scope>
    <source>
        <strain evidence="1 2">N3</strain>
    </source>
</reference>
<dbReference type="Proteomes" id="UP000619838">
    <property type="component" value="Unassembled WGS sequence"/>
</dbReference>
<gene>
    <name evidence="1" type="ORF">INT08_09655</name>
</gene>
<proteinExistence type="predicted"/>
<dbReference type="NCBIfam" id="TIGR04256">
    <property type="entry name" value="GxxExxY"/>
    <property type="match status" value="1"/>
</dbReference>
<organism evidence="1 2">
    <name type="scientific">Prosthecochloris ethylica</name>
    <dbReference type="NCBI Taxonomy" id="2743976"/>
    <lineage>
        <taxon>Bacteria</taxon>
        <taxon>Pseudomonadati</taxon>
        <taxon>Chlorobiota</taxon>
        <taxon>Chlorobiia</taxon>
        <taxon>Chlorobiales</taxon>
        <taxon>Chlorobiaceae</taxon>
        <taxon>Prosthecochloris</taxon>
    </lineage>
</organism>
<accession>A0ABR9XTX7</accession>
<dbReference type="EMBL" id="JADGII010000021">
    <property type="protein sequence ID" value="MBF0637430.1"/>
    <property type="molecule type" value="Genomic_DNA"/>
</dbReference>
<sequence>MPYLYQEETYTIIGAAQEVHKQLGCGFLEPVYQEALRIELEERNIPYKQEEGLTIRYKQRELEKKYFADFICHGKIILELKATDQLTSAHEAQLLNYLNATGYRLGLLINFGQRSLAVKRLVR</sequence>
<evidence type="ECO:0000313" key="2">
    <source>
        <dbReference type="Proteomes" id="UP000619838"/>
    </source>
</evidence>
<comment type="caution">
    <text evidence="1">The sequence shown here is derived from an EMBL/GenBank/DDBJ whole genome shotgun (WGS) entry which is preliminary data.</text>
</comment>